<organism evidence="2 3">
    <name type="scientific">Sabulicella glaciei</name>
    <dbReference type="NCBI Taxonomy" id="2984948"/>
    <lineage>
        <taxon>Bacteria</taxon>
        <taxon>Pseudomonadati</taxon>
        <taxon>Pseudomonadota</taxon>
        <taxon>Alphaproteobacteria</taxon>
        <taxon>Acetobacterales</taxon>
        <taxon>Acetobacteraceae</taxon>
        <taxon>Sabulicella</taxon>
    </lineage>
</organism>
<protein>
    <recommendedName>
        <fullName evidence="4">Entericidin EcnAB</fullName>
    </recommendedName>
</protein>
<feature type="compositionally biased region" description="Basic and acidic residues" evidence="1">
    <location>
        <begin position="53"/>
        <end position="63"/>
    </location>
</feature>
<feature type="region of interest" description="Disordered" evidence="1">
    <location>
        <begin position="38"/>
        <end position="63"/>
    </location>
</feature>
<comment type="caution">
    <text evidence="2">The sequence shown here is derived from an EMBL/GenBank/DDBJ whole genome shotgun (WGS) entry which is preliminary data.</text>
</comment>
<dbReference type="PROSITE" id="PS51257">
    <property type="entry name" value="PROKAR_LIPOPROTEIN"/>
    <property type="match status" value="1"/>
</dbReference>
<dbReference type="RefSeq" id="WP_301590984.1">
    <property type="nucleotide sequence ID" value="NZ_JAPFQI010000011.1"/>
</dbReference>
<sequence length="63" mass="6686">MRRLPLLLVLLLISACESRQPGARAGAALDRAGTRTGDALGHAAQSTGAALDRAGDWMRDRTR</sequence>
<dbReference type="EMBL" id="JAPFQI010000011">
    <property type="protein sequence ID" value="MCW8086858.1"/>
    <property type="molecule type" value="Genomic_DNA"/>
</dbReference>
<evidence type="ECO:0000313" key="2">
    <source>
        <dbReference type="EMBL" id="MCW8086858.1"/>
    </source>
</evidence>
<proteinExistence type="predicted"/>
<accession>A0ABT3NY68</accession>
<keyword evidence="3" id="KW-1185">Reference proteome</keyword>
<dbReference type="Proteomes" id="UP001526430">
    <property type="component" value="Unassembled WGS sequence"/>
</dbReference>
<evidence type="ECO:0000256" key="1">
    <source>
        <dbReference type="SAM" id="MobiDB-lite"/>
    </source>
</evidence>
<gene>
    <name evidence="2" type="ORF">OF850_14570</name>
</gene>
<name>A0ABT3NY68_9PROT</name>
<evidence type="ECO:0008006" key="4">
    <source>
        <dbReference type="Google" id="ProtNLM"/>
    </source>
</evidence>
<reference evidence="2 3" key="1">
    <citation type="submission" date="2022-10" db="EMBL/GenBank/DDBJ databases">
        <title>Roseococcus glaciei nov., sp. nov., isolated from glacier.</title>
        <authorList>
            <person name="Liu Q."/>
            <person name="Xin Y.-H."/>
        </authorList>
    </citation>
    <scope>NUCLEOTIDE SEQUENCE [LARGE SCALE GENOMIC DNA]</scope>
    <source>
        <strain evidence="2 3">MDT2-1-1</strain>
    </source>
</reference>
<evidence type="ECO:0000313" key="3">
    <source>
        <dbReference type="Proteomes" id="UP001526430"/>
    </source>
</evidence>